<feature type="compositionally biased region" description="Basic and acidic residues" evidence="1">
    <location>
        <begin position="500"/>
        <end position="510"/>
    </location>
</feature>
<gene>
    <name evidence="3" type="ORF">VCUG_01566</name>
</gene>
<feature type="region of interest" description="Disordered" evidence="1">
    <location>
        <begin position="253"/>
        <end position="1008"/>
    </location>
</feature>
<feature type="region of interest" description="Disordered" evidence="1">
    <location>
        <begin position="47"/>
        <end position="97"/>
    </location>
</feature>
<reference evidence="4" key="1">
    <citation type="submission" date="2011-03" db="EMBL/GenBank/DDBJ databases">
        <title>The genome sequence of Vavraia culicis strain floridensis.</title>
        <authorList>
            <consortium name="The Broad Institute Genome Sequencing Platform"/>
            <person name="Cuomo C."/>
            <person name="Becnel J."/>
            <person name="Sanscrainte N."/>
            <person name="Young S.K."/>
            <person name="Zeng Q."/>
            <person name="Gargeya S."/>
            <person name="Fitzgerald M."/>
            <person name="Haas B."/>
            <person name="Abouelleil A."/>
            <person name="Alvarado L."/>
            <person name="Arachchi H.M."/>
            <person name="Berlin A."/>
            <person name="Chapman S.B."/>
            <person name="Gearin G."/>
            <person name="Goldberg J."/>
            <person name="Griggs A."/>
            <person name="Gujja S."/>
            <person name="Hansen M."/>
            <person name="Heiman D."/>
            <person name="Howarth C."/>
            <person name="Larimer J."/>
            <person name="Lui A."/>
            <person name="MacDonald P.J.P."/>
            <person name="McCowen C."/>
            <person name="Montmayeur A."/>
            <person name="Murphy C."/>
            <person name="Neiman D."/>
            <person name="Pearson M."/>
            <person name="Priest M."/>
            <person name="Roberts A."/>
            <person name="Saif S."/>
            <person name="Shea T."/>
            <person name="Sisk P."/>
            <person name="Stolte C."/>
            <person name="Sykes S."/>
            <person name="Wortman J."/>
            <person name="Nusbaum C."/>
            <person name="Birren B."/>
        </authorList>
    </citation>
    <scope>NUCLEOTIDE SEQUENCE [LARGE SCALE GENOMIC DNA]</scope>
    <source>
        <strain evidence="4">floridensis</strain>
    </source>
</reference>
<feature type="compositionally biased region" description="Basic and acidic residues" evidence="1">
    <location>
        <begin position="1158"/>
        <end position="1170"/>
    </location>
</feature>
<feature type="compositionally biased region" description="Basic and acidic residues" evidence="1">
    <location>
        <begin position="967"/>
        <end position="978"/>
    </location>
</feature>
<feature type="compositionally biased region" description="Low complexity" evidence="1">
    <location>
        <begin position="1123"/>
        <end position="1134"/>
    </location>
</feature>
<dbReference type="Proteomes" id="UP000011081">
    <property type="component" value="Unassembled WGS sequence"/>
</dbReference>
<dbReference type="PANTHER" id="PTHR36812">
    <property type="entry name" value="NEUROFILAMENT TRIPLET M PROTEIN-LIKE PROTEIN"/>
    <property type="match status" value="1"/>
</dbReference>
<proteinExistence type="predicted"/>
<dbReference type="RefSeq" id="XP_008074583.1">
    <property type="nucleotide sequence ID" value="XM_008076392.1"/>
</dbReference>
<feature type="compositionally biased region" description="Polar residues" evidence="1">
    <location>
        <begin position="943"/>
        <end position="956"/>
    </location>
</feature>
<feature type="compositionally biased region" description="Polar residues" evidence="1">
    <location>
        <begin position="738"/>
        <end position="833"/>
    </location>
</feature>
<feature type="compositionally biased region" description="Basic and acidic residues" evidence="1">
    <location>
        <begin position="886"/>
        <end position="897"/>
    </location>
</feature>
<name>L2GUC7_VAVCU</name>
<dbReference type="PANTHER" id="PTHR36812:SF9">
    <property type="entry name" value="MYB-LIKE PROTEIN X ISOFORM X1"/>
    <property type="match status" value="1"/>
</dbReference>
<evidence type="ECO:0000313" key="4">
    <source>
        <dbReference type="Proteomes" id="UP000011081"/>
    </source>
</evidence>
<feature type="compositionally biased region" description="Basic and acidic residues" evidence="1">
    <location>
        <begin position="1257"/>
        <end position="1286"/>
    </location>
</feature>
<dbReference type="OMA" id="TAGPCDQ"/>
<dbReference type="GeneID" id="19879442"/>
<feature type="compositionally biased region" description="Basic and acidic residues" evidence="1">
    <location>
        <begin position="349"/>
        <end position="366"/>
    </location>
</feature>
<dbReference type="HOGENOM" id="CLU_282311_0_0_1"/>
<feature type="transmembrane region" description="Helical" evidence="2">
    <location>
        <begin position="7"/>
        <end position="26"/>
    </location>
</feature>
<feature type="compositionally biased region" description="Basic residues" evidence="1">
    <location>
        <begin position="1136"/>
        <end position="1157"/>
    </location>
</feature>
<accession>L2GUC7</accession>
<feature type="compositionally biased region" description="Basic and acidic residues" evidence="1">
    <location>
        <begin position="530"/>
        <end position="540"/>
    </location>
</feature>
<feature type="compositionally biased region" description="Polar residues" evidence="1">
    <location>
        <begin position="634"/>
        <end position="676"/>
    </location>
</feature>
<keyword evidence="2" id="KW-0812">Transmembrane</keyword>
<protein>
    <submittedName>
        <fullName evidence="3">Uncharacterized protein</fullName>
    </submittedName>
</protein>
<feature type="compositionally biased region" description="Low complexity" evidence="1">
    <location>
        <begin position="309"/>
        <end position="324"/>
    </location>
</feature>
<sequence length="1286" mass="141054">MKKSAHIYTFYGIAVIVLLLVLYVFVHKRAVYNPVVEMKRSAMLDELEEERKRKEEREKDAEKVKDEKQWKDGDRKDAEKDYNDSTEHRDNMNMGNTDGANRLYDSLYGRPYDMYSSLYGTPQTNASLNDSYPYSSTNALPSSDPYGAGVPPQFNNAYSSPMDPPMDDNSGQMTRESEEMLNSLARDPMFNLTMFMGMLNKIKDENREESTTNSNEDDSKSYVRSRYVPPSLITLPGRYNLGLRRPGESIFGENVGEQLGVPGTNDTERTAGMNNVVGMSVSGGDERSKNNLSPVDPSASGENGKKNDSMGSSYGNSSGTSVSNKDGKDKKKEDEGADPSMLRDAPMTRGKDDKDKKDKEKKKKEGMTPLPFEISELSILGGNRNEDRKKKDNKNAMLSPVSSTPSMPGTNLSNKGDKNASNDNMVSSILRITSTNISDNKKDKDKDDKKKKDKSVLPSPFGVSEMSILGKDDKDKDDKKKKDKSVLPSPFGVSEMSILGKDDKDKDDKKKKDKSVLPSPFGVSEMSILGKDDKDKDDKKKKDKSVLPSPFGVSEMSISESNRRNDKAMDNSKKPMMKDAAKRKDKKRSDNEPMVDKIVRQAIFVAIGSTGGEKGQEMPGSGSGSLSGGDDTKSMPSNNSHNTSMGSMPSTDSRMGSMPSTDNSMGSMPGSDNSMGSMPGTDSRMGSMPSTDNSMGSMPGTDSRMGSMPSTDNSMGSMPGTDSRMGSMPGSDNRMGSMPSTDSRMGSMPSTDSRMGSMPGSDNSMGSMPSTDSRMGSMPSTDSRMGSMPSTDSRMGSMPSTDSRMGSMPGSDSMNRSTSSQNSRDGSSGQDLLNFSILENGRDRPSPSSDKNLLKDTPQEQAHKKKKKEEKKPFLNSYELFSSIDGKNKDDDKERHGNPKSKTGQTDVTGGMSGNAEMLMTDGGIIKPENSTRNNGTEKDTSMRGNESDASYSSGRSGVAKPSAPSKKKDMPSNKDKISANYTESTPIFREPPVYNQGNKKSKPKSKQVVPIIKFKELKDEMDGMDKLIDEVNGIRDMKEKGFDNMGGSIGQTHDSGKSGKNGMEDQRDDRNTMNEKSEVSDLGEKLAFTKVPSTSTPAEAPAMETTPSIVVTPGQPAENQRVTVSTTTMPTSSGRHSHQKLRHRGTKMRKSRKAKKDSKMMDSPVHDEGFFDLFTPGESSGRKNDENDNKDKNERTKRKHHKGKKKHKVMQPQVFSDNDEEEKENDSNGHRDAEPMVVINEFQPSLQSAADTLRTGQEKVKRETKSRNIVEVKDGSDDFGEKMMS</sequence>
<keyword evidence="4" id="KW-1185">Reference proteome</keyword>
<feature type="compositionally biased region" description="Basic and acidic residues" evidence="1">
    <location>
        <begin position="1055"/>
        <end position="1085"/>
    </location>
</feature>
<evidence type="ECO:0000256" key="2">
    <source>
        <dbReference type="SAM" id="Phobius"/>
    </source>
</evidence>
<feature type="compositionally biased region" description="Basic and acidic residues" evidence="1">
    <location>
        <begin position="470"/>
        <end position="480"/>
    </location>
</feature>
<feature type="compositionally biased region" description="Basic and acidic residues" evidence="1">
    <location>
        <begin position="1181"/>
        <end position="1195"/>
    </location>
</feature>
<evidence type="ECO:0000313" key="3">
    <source>
        <dbReference type="EMBL" id="ELA46947.1"/>
    </source>
</evidence>
<feature type="compositionally biased region" description="Polar residues" evidence="1">
    <location>
        <begin position="400"/>
        <end position="414"/>
    </location>
</feature>
<feature type="compositionally biased region" description="Basic and acidic residues" evidence="1">
    <location>
        <begin position="852"/>
        <end position="862"/>
    </location>
</feature>
<feature type="compositionally biased region" description="Basic and acidic residues" evidence="1">
    <location>
        <begin position="47"/>
        <end position="91"/>
    </location>
</feature>
<evidence type="ECO:0000256" key="1">
    <source>
        <dbReference type="SAM" id="MobiDB-lite"/>
    </source>
</evidence>
<dbReference type="InParanoid" id="L2GUC7"/>
<dbReference type="EMBL" id="GL877428">
    <property type="protein sequence ID" value="ELA46947.1"/>
    <property type="molecule type" value="Genomic_DNA"/>
</dbReference>
<dbReference type="VEuPathDB" id="MicrosporidiaDB:VCUG_01566"/>
<keyword evidence="2" id="KW-0472">Membrane</keyword>
<feature type="region of interest" description="Disordered" evidence="1">
    <location>
        <begin position="204"/>
        <end position="223"/>
    </location>
</feature>
<feature type="region of interest" description="Disordered" evidence="1">
    <location>
        <begin position="1040"/>
        <end position="1286"/>
    </location>
</feature>
<dbReference type="STRING" id="948595.L2GUC7"/>
<feature type="compositionally biased region" description="Polar residues" evidence="1">
    <location>
        <begin position="421"/>
        <end position="438"/>
    </location>
</feature>
<feature type="compositionally biased region" description="Basic and acidic residues" evidence="1">
    <location>
        <begin position="1226"/>
        <end position="1235"/>
    </location>
</feature>
<organism evidence="3 4">
    <name type="scientific">Vavraia culicis (isolate floridensis)</name>
    <name type="common">Microsporidian parasite</name>
    <dbReference type="NCBI Taxonomy" id="948595"/>
    <lineage>
        <taxon>Eukaryota</taxon>
        <taxon>Fungi</taxon>
        <taxon>Fungi incertae sedis</taxon>
        <taxon>Microsporidia</taxon>
        <taxon>Pleistophoridae</taxon>
        <taxon>Vavraia</taxon>
    </lineage>
</organism>
<keyword evidence="2" id="KW-1133">Transmembrane helix</keyword>
<feature type="compositionally biased region" description="Basic residues" evidence="1">
    <location>
        <begin position="1196"/>
        <end position="1210"/>
    </location>
</feature>
<feature type="compositionally biased region" description="Basic and acidic residues" evidence="1">
    <location>
        <begin position="439"/>
        <end position="450"/>
    </location>
</feature>
<dbReference type="OrthoDB" id="8927116at2759"/>
<feature type="compositionally biased region" description="Basic and acidic residues" evidence="1">
    <location>
        <begin position="325"/>
        <end position="334"/>
    </location>
</feature>
<feature type="compositionally biased region" description="Basic and acidic residues" evidence="1">
    <location>
        <begin position="561"/>
        <end position="599"/>
    </location>
</feature>
<feature type="compositionally biased region" description="Basic and acidic residues" evidence="1">
    <location>
        <begin position="384"/>
        <end position="394"/>
    </location>
</feature>